<proteinExistence type="predicted"/>
<evidence type="ECO:0000313" key="5">
    <source>
        <dbReference type="Proteomes" id="UP000092578"/>
    </source>
</evidence>
<accession>A0A1B9B961</accession>
<keyword evidence="3" id="KW-1133">Transmembrane helix</keyword>
<dbReference type="GO" id="GO:0030420">
    <property type="term" value="P:establishment of competence for transformation"/>
    <property type="evidence" value="ECO:0007669"/>
    <property type="project" value="UniProtKB-KW"/>
</dbReference>
<comment type="subcellular location">
    <subcellularLocation>
        <location evidence="1">Cell surface</location>
    </subcellularLocation>
</comment>
<evidence type="ECO:0000313" key="4">
    <source>
        <dbReference type="EMBL" id="OCA92620.1"/>
    </source>
</evidence>
<keyword evidence="2" id="KW-0178">Competence</keyword>
<dbReference type="Proteomes" id="UP000092578">
    <property type="component" value="Unassembled WGS sequence"/>
</dbReference>
<comment type="caution">
    <text evidence="4">The sequence shown here is derived from an EMBL/GenBank/DDBJ whole genome shotgun (WGS) entry which is preliminary data.</text>
</comment>
<feature type="transmembrane region" description="Helical" evidence="3">
    <location>
        <begin position="15"/>
        <end position="33"/>
    </location>
</feature>
<keyword evidence="3" id="KW-0812">Transmembrane</keyword>
<dbReference type="InterPro" id="IPR012902">
    <property type="entry name" value="N_methyl_site"/>
</dbReference>
<sequence>MLRNNERGFTLAESLLSLMIIVMLAASILPLMVQMTGQSKVLWERQKGMRFLYEESGKRLLEGKDFQVVYEEEGEQYDISWETTKAAACFKVSGQASCINKQ</sequence>
<reference evidence="5" key="1">
    <citation type="submission" date="2016-05" db="EMBL/GenBank/DDBJ databases">
        <authorList>
            <person name="Liu B."/>
            <person name="Wang J."/>
            <person name="Zhu Y."/>
            <person name="Liu G."/>
            <person name="Chen Q."/>
            <person name="Chen Z."/>
            <person name="Lan J."/>
            <person name="Che J."/>
            <person name="Ge C."/>
            <person name="Shi H."/>
            <person name="Pan Z."/>
            <person name="Liu X."/>
        </authorList>
    </citation>
    <scope>NUCLEOTIDE SEQUENCE [LARGE SCALE GENOMIC DNA]</scope>
    <source>
        <strain evidence="5">FJAT-27215</strain>
    </source>
</reference>
<evidence type="ECO:0000256" key="1">
    <source>
        <dbReference type="ARBA" id="ARBA00004241"/>
    </source>
</evidence>
<dbReference type="AlphaFoldDB" id="A0A1B9B961"/>
<keyword evidence="3" id="KW-0472">Membrane</keyword>
<evidence type="ECO:0000256" key="3">
    <source>
        <dbReference type="SAM" id="Phobius"/>
    </source>
</evidence>
<dbReference type="EMBL" id="MAYT01000001">
    <property type="protein sequence ID" value="OCA92620.1"/>
    <property type="molecule type" value="Genomic_DNA"/>
</dbReference>
<dbReference type="Pfam" id="PF07963">
    <property type="entry name" value="N_methyl"/>
    <property type="match status" value="1"/>
</dbReference>
<evidence type="ECO:0000256" key="2">
    <source>
        <dbReference type="ARBA" id="ARBA00023287"/>
    </source>
</evidence>
<gene>
    <name evidence="4" type="ORF">A8F95_02695</name>
</gene>
<dbReference type="NCBIfam" id="TIGR02532">
    <property type="entry name" value="IV_pilin_GFxxxE"/>
    <property type="match status" value="1"/>
</dbReference>
<name>A0A1B9B961_9BACI</name>
<dbReference type="GO" id="GO:0009986">
    <property type="term" value="C:cell surface"/>
    <property type="evidence" value="ECO:0007669"/>
    <property type="project" value="UniProtKB-SubCell"/>
</dbReference>
<protein>
    <recommendedName>
        <fullName evidence="6">Prepilin-type N-terminal cleavage/methylation domain-containing protein</fullName>
    </recommendedName>
</protein>
<dbReference type="RefSeq" id="WP_065409110.1">
    <property type="nucleotide sequence ID" value="NZ_MAYT01000001.1"/>
</dbReference>
<keyword evidence="5" id="KW-1185">Reference proteome</keyword>
<evidence type="ECO:0008006" key="6">
    <source>
        <dbReference type="Google" id="ProtNLM"/>
    </source>
</evidence>
<organism evidence="4 5">
    <name type="scientific">Pseudobacillus wudalianchiensis</name>
    <dbReference type="NCBI Taxonomy" id="1743143"/>
    <lineage>
        <taxon>Bacteria</taxon>
        <taxon>Bacillati</taxon>
        <taxon>Bacillota</taxon>
        <taxon>Bacilli</taxon>
        <taxon>Bacillales</taxon>
        <taxon>Bacillaceae</taxon>
        <taxon>Pseudobacillus</taxon>
    </lineage>
</organism>